<dbReference type="FunCoup" id="A0A6P8RXR8">
    <property type="interactions" value="77"/>
</dbReference>
<dbReference type="GO" id="GO:0006508">
    <property type="term" value="P:proteolysis"/>
    <property type="evidence" value="ECO:0007669"/>
    <property type="project" value="UniProtKB-KW"/>
</dbReference>
<dbReference type="InterPro" id="IPR043504">
    <property type="entry name" value="Peptidase_S1_PA_chymotrypsin"/>
</dbReference>
<dbReference type="Pfam" id="PF00089">
    <property type="entry name" value="Trypsin"/>
    <property type="match status" value="1"/>
</dbReference>
<evidence type="ECO:0000256" key="4">
    <source>
        <dbReference type="ARBA" id="ARBA00022825"/>
    </source>
</evidence>
<keyword evidence="2 6" id="KW-0732">Signal</keyword>
<dbReference type="Proteomes" id="UP000515159">
    <property type="component" value="Chromosome 8"/>
</dbReference>
<dbReference type="CDD" id="cd00190">
    <property type="entry name" value="Tryp_SPc"/>
    <property type="match status" value="1"/>
</dbReference>
<keyword evidence="1 9" id="KW-0645">Protease</keyword>
<sequence>MGSQSLVLLALGVFIPFFTLQAATLRDRIVGGREAKPHSRPYMASIQFQGKNICGGALVRRIWVISAAHCFENLRPESVQVVLGAHSLTAQEPSQQNFTVQVSVSHPDYNMETGENDIHLLKLNKAALVNNFVRKISLPKQGEDVTPGSKCSIAGWGDTSDFETKARALMETNTEVINRASCNSSWRGAISQRMLCATSPDTVARGFCSGDSGAPLVCKKHAVGVVSFSGFRCANPRFPDVYTRVSEFTSWMEDVMMNF</sequence>
<feature type="signal peptide" evidence="6">
    <location>
        <begin position="1"/>
        <end position="22"/>
    </location>
</feature>
<gene>
    <name evidence="9" type="primary">PRSS57</name>
</gene>
<dbReference type="FunFam" id="2.40.10.10:FF:000120">
    <property type="entry name" value="Putative serine protease"/>
    <property type="match status" value="1"/>
</dbReference>
<dbReference type="GeneID" id="117364412"/>
<keyword evidence="5" id="KW-1015">Disulfide bond</keyword>
<dbReference type="CTD" id="400668"/>
<dbReference type="PANTHER" id="PTHR24271:SF55">
    <property type="entry name" value="SERINE PROTEASE 57"/>
    <property type="match status" value="1"/>
</dbReference>
<evidence type="ECO:0000256" key="3">
    <source>
        <dbReference type="ARBA" id="ARBA00022801"/>
    </source>
</evidence>
<dbReference type="GO" id="GO:0004252">
    <property type="term" value="F:serine-type endopeptidase activity"/>
    <property type="evidence" value="ECO:0007669"/>
    <property type="project" value="InterPro"/>
</dbReference>
<dbReference type="AlphaFoldDB" id="A0A6P8RXR8"/>
<evidence type="ECO:0000313" key="8">
    <source>
        <dbReference type="Proteomes" id="UP000515159"/>
    </source>
</evidence>
<evidence type="ECO:0000256" key="2">
    <source>
        <dbReference type="ARBA" id="ARBA00022729"/>
    </source>
</evidence>
<accession>A0A6P8RXR8</accession>
<organism evidence="8 9">
    <name type="scientific">Geotrypetes seraphini</name>
    <name type="common">Gaboon caecilian</name>
    <name type="synonym">Caecilia seraphini</name>
    <dbReference type="NCBI Taxonomy" id="260995"/>
    <lineage>
        <taxon>Eukaryota</taxon>
        <taxon>Metazoa</taxon>
        <taxon>Chordata</taxon>
        <taxon>Craniata</taxon>
        <taxon>Vertebrata</taxon>
        <taxon>Euteleostomi</taxon>
        <taxon>Amphibia</taxon>
        <taxon>Gymnophiona</taxon>
        <taxon>Geotrypetes</taxon>
    </lineage>
</organism>
<evidence type="ECO:0000256" key="1">
    <source>
        <dbReference type="ARBA" id="ARBA00022670"/>
    </source>
</evidence>
<dbReference type="InParanoid" id="A0A6P8RXR8"/>
<dbReference type="PROSITE" id="PS50240">
    <property type="entry name" value="TRYPSIN_DOM"/>
    <property type="match status" value="1"/>
</dbReference>
<name>A0A6P8RXR8_GEOSA</name>
<keyword evidence="4" id="KW-0720">Serine protease</keyword>
<evidence type="ECO:0000313" key="9">
    <source>
        <dbReference type="RefSeq" id="XP_033809446.1"/>
    </source>
</evidence>
<dbReference type="SUPFAM" id="SSF50494">
    <property type="entry name" value="Trypsin-like serine proteases"/>
    <property type="match status" value="1"/>
</dbReference>
<dbReference type="InterPro" id="IPR018114">
    <property type="entry name" value="TRYPSIN_HIS"/>
</dbReference>
<feature type="chain" id="PRO_5028006705" evidence="6">
    <location>
        <begin position="23"/>
        <end position="259"/>
    </location>
</feature>
<dbReference type="SMART" id="SM00020">
    <property type="entry name" value="Tryp_SPc"/>
    <property type="match status" value="1"/>
</dbReference>
<dbReference type="InterPro" id="IPR009003">
    <property type="entry name" value="Peptidase_S1_PA"/>
</dbReference>
<protein>
    <submittedName>
        <fullName evidence="9">Serine protease 57</fullName>
    </submittedName>
</protein>
<dbReference type="RefSeq" id="XP_033809446.1">
    <property type="nucleotide sequence ID" value="XM_033953555.1"/>
</dbReference>
<dbReference type="PROSITE" id="PS00134">
    <property type="entry name" value="TRYPSIN_HIS"/>
    <property type="match status" value="1"/>
</dbReference>
<evidence type="ECO:0000259" key="7">
    <source>
        <dbReference type="PROSITE" id="PS50240"/>
    </source>
</evidence>
<keyword evidence="8" id="KW-1185">Reference proteome</keyword>
<reference evidence="9" key="1">
    <citation type="submission" date="2025-08" db="UniProtKB">
        <authorList>
            <consortium name="RefSeq"/>
        </authorList>
    </citation>
    <scope>IDENTIFICATION</scope>
</reference>
<dbReference type="PANTHER" id="PTHR24271">
    <property type="entry name" value="KALLIKREIN-RELATED"/>
    <property type="match status" value="1"/>
</dbReference>
<dbReference type="InterPro" id="IPR001254">
    <property type="entry name" value="Trypsin_dom"/>
</dbReference>
<dbReference type="Gene3D" id="2.40.10.10">
    <property type="entry name" value="Trypsin-like serine proteases"/>
    <property type="match status" value="2"/>
</dbReference>
<dbReference type="PRINTS" id="PR00722">
    <property type="entry name" value="CHYMOTRYPSIN"/>
</dbReference>
<dbReference type="OrthoDB" id="8440449at2759"/>
<keyword evidence="3" id="KW-0378">Hydrolase</keyword>
<evidence type="ECO:0000256" key="6">
    <source>
        <dbReference type="SAM" id="SignalP"/>
    </source>
</evidence>
<dbReference type="InterPro" id="IPR001314">
    <property type="entry name" value="Peptidase_S1A"/>
</dbReference>
<feature type="domain" description="Peptidase S1" evidence="7">
    <location>
        <begin position="29"/>
        <end position="257"/>
    </location>
</feature>
<proteinExistence type="predicted"/>
<evidence type="ECO:0000256" key="5">
    <source>
        <dbReference type="ARBA" id="ARBA00023157"/>
    </source>
</evidence>
<dbReference type="KEGG" id="gsh:117364412"/>